<keyword evidence="2" id="KW-1133">Transmembrane helix</keyword>
<evidence type="ECO:0000256" key="1">
    <source>
        <dbReference type="ARBA" id="ARBA00022801"/>
    </source>
</evidence>
<dbReference type="Gene3D" id="6.10.340.10">
    <property type="match status" value="1"/>
</dbReference>
<dbReference type="Pfam" id="PF07228">
    <property type="entry name" value="SpoIIE"/>
    <property type="match status" value="1"/>
</dbReference>
<dbReference type="SMART" id="SM00331">
    <property type="entry name" value="PP2C_SIG"/>
    <property type="match status" value="1"/>
</dbReference>
<dbReference type="GO" id="GO:0016791">
    <property type="term" value="F:phosphatase activity"/>
    <property type="evidence" value="ECO:0007669"/>
    <property type="project" value="TreeGrafter"/>
</dbReference>
<dbReference type="InterPro" id="IPR001932">
    <property type="entry name" value="PPM-type_phosphatase-like_dom"/>
</dbReference>
<dbReference type="InterPro" id="IPR036457">
    <property type="entry name" value="PPM-type-like_dom_sf"/>
</dbReference>
<dbReference type="InterPro" id="IPR003660">
    <property type="entry name" value="HAMP_dom"/>
</dbReference>
<dbReference type="SMART" id="SM00304">
    <property type="entry name" value="HAMP"/>
    <property type="match status" value="1"/>
</dbReference>
<dbReference type="SUPFAM" id="SSF158472">
    <property type="entry name" value="HAMP domain-like"/>
    <property type="match status" value="1"/>
</dbReference>
<sequence length="624" mass="72270">MPFNTFKTIKAKLLFSFGIIFLITCVVIGSNLWFTNKEERLGRIVALLGDIDRNIHILNKLEKDFFTDEAINPDFYRTGKSEYLYRRERVLNTIYSKIEGLRQFPEISQFELLSDLDAVKKDIDEYCEIFNKLHDFVRIRGFKDYGLEGKMRESIHTIEESPYPLDKTILLTVRRHEKDFILRKDEDYVRKNILALRELEEDVVKKIKQEEAQKQVKYLINNYRDTFLQLANVEKEIGFDSQSGLKKQLRQISDKLLIQLNLLNHLLIQKTNDVYANINYAFFSTIALYVVVFIVFAFFITQSLSLPISRLSRSINDVIDSNFAKDMKVISVQSKDEIGGLAEDFQYMLTKVQESIEEISKKSEKIEEKQHLLMKSLEYAKQIQSAILPDDEDLSNCFAEYFVLYMPKDVVSGDFYWINRRNDKLFVAMVDCTGHGVPGAFMSMIGHTLLNKIVTQTKIHDPATILEVLHIEVKDALKQENNKNDDGMDIGICLIESDKHNPKHCKVTFAGAKSKLFYTDKGELKELKGTKRSIGGGKKSEAKSFENQEFVLKGSEIIYLFTDGITDQQNLSGEKYGKERLKDLLMNVSHLPLREQYGRLLIELNNFMQTQAQRDDISLIGFRI</sequence>
<dbReference type="STRING" id="1003.SAMN04488541_101080"/>
<accession>A0A1I2EMG3</accession>
<keyword evidence="5" id="KW-1185">Reference proteome</keyword>
<dbReference type="PROSITE" id="PS50885">
    <property type="entry name" value="HAMP"/>
    <property type="match status" value="1"/>
</dbReference>
<keyword evidence="1" id="KW-0378">Hydrolase</keyword>
<evidence type="ECO:0000259" key="3">
    <source>
        <dbReference type="PROSITE" id="PS50885"/>
    </source>
</evidence>
<keyword evidence="2" id="KW-0472">Membrane</keyword>
<dbReference type="PANTHER" id="PTHR43156:SF9">
    <property type="entry name" value="HAMP DOMAIN-CONTAINING PROTEIN"/>
    <property type="match status" value="1"/>
</dbReference>
<proteinExistence type="predicted"/>
<dbReference type="PANTHER" id="PTHR43156">
    <property type="entry name" value="STAGE II SPORULATION PROTEIN E-RELATED"/>
    <property type="match status" value="1"/>
</dbReference>
<evidence type="ECO:0000313" key="4">
    <source>
        <dbReference type="EMBL" id="SFE93638.1"/>
    </source>
</evidence>
<name>A0A1I2EMG3_9BACT</name>
<feature type="transmembrane region" description="Helical" evidence="2">
    <location>
        <begin position="280"/>
        <end position="300"/>
    </location>
</feature>
<dbReference type="OrthoDB" id="1522078at2"/>
<keyword evidence="2" id="KW-0812">Transmembrane</keyword>
<protein>
    <submittedName>
        <fullName evidence="4">Serine phosphatase RsbU, regulator of sigma subunit</fullName>
    </submittedName>
</protein>
<gene>
    <name evidence="4" type="ORF">SAMN04488541_101080</name>
</gene>
<dbReference type="InterPro" id="IPR052016">
    <property type="entry name" value="Bact_Sigma-Reg"/>
</dbReference>
<dbReference type="Gene3D" id="3.60.40.10">
    <property type="entry name" value="PPM-type phosphatase domain"/>
    <property type="match status" value="1"/>
</dbReference>
<dbReference type="EMBL" id="FONY01000010">
    <property type="protein sequence ID" value="SFE93638.1"/>
    <property type="molecule type" value="Genomic_DNA"/>
</dbReference>
<organism evidence="4 5">
    <name type="scientific">Thermoflexibacter ruber</name>
    <dbReference type="NCBI Taxonomy" id="1003"/>
    <lineage>
        <taxon>Bacteria</taxon>
        <taxon>Pseudomonadati</taxon>
        <taxon>Bacteroidota</taxon>
        <taxon>Cytophagia</taxon>
        <taxon>Cytophagales</taxon>
        <taxon>Thermoflexibacteraceae</taxon>
        <taxon>Thermoflexibacter</taxon>
    </lineage>
</organism>
<evidence type="ECO:0000256" key="2">
    <source>
        <dbReference type="SAM" id="Phobius"/>
    </source>
</evidence>
<reference evidence="4 5" key="1">
    <citation type="submission" date="2016-10" db="EMBL/GenBank/DDBJ databases">
        <authorList>
            <person name="de Groot N.N."/>
        </authorList>
    </citation>
    <scope>NUCLEOTIDE SEQUENCE [LARGE SCALE GENOMIC DNA]</scope>
    <source>
        <strain>GEY</strain>
        <strain evidence="5">DSM 9560</strain>
    </source>
</reference>
<feature type="transmembrane region" description="Helical" evidence="2">
    <location>
        <begin position="13"/>
        <end position="34"/>
    </location>
</feature>
<dbReference type="CDD" id="cd06225">
    <property type="entry name" value="HAMP"/>
    <property type="match status" value="1"/>
</dbReference>
<dbReference type="AlphaFoldDB" id="A0A1I2EMG3"/>
<evidence type="ECO:0000313" key="5">
    <source>
        <dbReference type="Proteomes" id="UP000199513"/>
    </source>
</evidence>
<dbReference type="RefSeq" id="WP_091542562.1">
    <property type="nucleotide sequence ID" value="NZ_FONY01000010.1"/>
</dbReference>
<feature type="domain" description="HAMP" evidence="3">
    <location>
        <begin position="302"/>
        <end position="357"/>
    </location>
</feature>
<dbReference type="Proteomes" id="UP000199513">
    <property type="component" value="Unassembled WGS sequence"/>
</dbReference>
<dbReference type="GO" id="GO:0016020">
    <property type="term" value="C:membrane"/>
    <property type="evidence" value="ECO:0007669"/>
    <property type="project" value="InterPro"/>
</dbReference>
<dbReference type="GO" id="GO:0007165">
    <property type="term" value="P:signal transduction"/>
    <property type="evidence" value="ECO:0007669"/>
    <property type="project" value="InterPro"/>
</dbReference>